<organism evidence="5 6">
    <name type="scientific">Dreissena polymorpha</name>
    <name type="common">Zebra mussel</name>
    <name type="synonym">Mytilus polymorpha</name>
    <dbReference type="NCBI Taxonomy" id="45954"/>
    <lineage>
        <taxon>Eukaryota</taxon>
        <taxon>Metazoa</taxon>
        <taxon>Spiralia</taxon>
        <taxon>Lophotrochozoa</taxon>
        <taxon>Mollusca</taxon>
        <taxon>Bivalvia</taxon>
        <taxon>Autobranchia</taxon>
        <taxon>Heteroconchia</taxon>
        <taxon>Euheterodonta</taxon>
        <taxon>Imparidentia</taxon>
        <taxon>Neoheterodontei</taxon>
        <taxon>Myida</taxon>
        <taxon>Dreissenoidea</taxon>
        <taxon>Dreissenidae</taxon>
        <taxon>Dreissena</taxon>
    </lineage>
</organism>
<keyword evidence="6" id="KW-1185">Reference proteome</keyword>
<evidence type="ECO:0000256" key="4">
    <source>
        <dbReference type="PROSITE-ProRule" id="PRU01201"/>
    </source>
</evidence>
<sequence>MTVIEKRHLLVTHSDSSEQDLEFLVLVLPKEGSLLVGNEKLTADGEMTFTQADINNGNLKYKPETMTATSDQFVFEVSNGLEALRGLEFLINIVPYSLSMSVQNFTVIEGGQKALSTQIITVDTKLSQNQSLVFSVKHPPTFGRIEADN</sequence>
<evidence type="ECO:0000313" key="5">
    <source>
        <dbReference type="EMBL" id="KAH3837066.1"/>
    </source>
</evidence>
<keyword evidence="2" id="KW-0677">Repeat</keyword>
<dbReference type="InterPro" id="IPR051561">
    <property type="entry name" value="FRAS1_ECM"/>
</dbReference>
<reference evidence="5" key="1">
    <citation type="journal article" date="2019" name="bioRxiv">
        <title>The Genome of the Zebra Mussel, Dreissena polymorpha: A Resource for Invasive Species Research.</title>
        <authorList>
            <person name="McCartney M.A."/>
            <person name="Auch B."/>
            <person name="Kono T."/>
            <person name="Mallez S."/>
            <person name="Zhang Y."/>
            <person name="Obille A."/>
            <person name="Becker A."/>
            <person name="Abrahante J.E."/>
            <person name="Garbe J."/>
            <person name="Badalamenti J.P."/>
            <person name="Herman A."/>
            <person name="Mangelson H."/>
            <person name="Liachko I."/>
            <person name="Sullivan S."/>
            <person name="Sone E.D."/>
            <person name="Koren S."/>
            <person name="Silverstein K.A.T."/>
            <person name="Beckman K.B."/>
            <person name="Gohl D.M."/>
        </authorList>
    </citation>
    <scope>NUCLEOTIDE SEQUENCE</scope>
    <source>
        <strain evidence="5">Duluth1</strain>
        <tissue evidence="5">Whole animal</tissue>
    </source>
</reference>
<evidence type="ECO:0000256" key="3">
    <source>
        <dbReference type="ARBA" id="ARBA00023180"/>
    </source>
</evidence>
<gene>
    <name evidence="5" type="ORF">DPMN_110444</name>
</gene>
<name>A0A9D4KCE0_DREPO</name>
<protein>
    <submittedName>
        <fullName evidence="5">Uncharacterized protein</fullName>
    </submittedName>
</protein>
<keyword evidence="1" id="KW-0732">Signal</keyword>
<accession>A0A9D4KCE0</accession>
<evidence type="ECO:0000256" key="1">
    <source>
        <dbReference type="ARBA" id="ARBA00022729"/>
    </source>
</evidence>
<proteinExistence type="predicted"/>
<keyword evidence="3" id="KW-0325">Glycoprotein</keyword>
<dbReference type="Proteomes" id="UP000828390">
    <property type="component" value="Unassembled WGS sequence"/>
</dbReference>
<dbReference type="InterPro" id="IPR039005">
    <property type="entry name" value="CSPG_rpt"/>
</dbReference>
<evidence type="ECO:0000313" key="6">
    <source>
        <dbReference type="Proteomes" id="UP000828390"/>
    </source>
</evidence>
<dbReference type="PANTHER" id="PTHR45739:SF12">
    <property type="entry name" value="CHONDROITIN SULFATE PROTEOGLYCAN 4-LIKE ISOFORM X2"/>
    <property type="match status" value="1"/>
</dbReference>
<dbReference type="GO" id="GO:0009653">
    <property type="term" value="P:anatomical structure morphogenesis"/>
    <property type="evidence" value="ECO:0007669"/>
    <property type="project" value="TreeGrafter"/>
</dbReference>
<feature type="repeat" description="CSPG" evidence="4">
    <location>
        <begin position="1"/>
        <end position="78"/>
    </location>
</feature>
<dbReference type="EMBL" id="JAIWYP010000004">
    <property type="protein sequence ID" value="KAH3837066.1"/>
    <property type="molecule type" value="Genomic_DNA"/>
</dbReference>
<dbReference type="Pfam" id="PF16184">
    <property type="entry name" value="Cadherin_3"/>
    <property type="match status" value="1"/>
</dbReference>
<dbReference type="PROSITE" id="PS51854">
    <property type="entry name" value="CSPG"/>
    <property type="match status" value="1"/>
</dbReference>
<evidence type="ECO:0000256" key="2">
    <source>
        <dbReference type="ARBA" id="ARBA00022737"/>
    </source>
</evidence>
<dbReference type="AlphaFoldDB" id="A0A9D4KCE0"/>
<comment type="caution">
    <text evidence="5">The sequence shown here is derived from an EMBL/GenBank/DDBJ whole genome shotgun (WGS) entry which is preliminary data.</text>
</comment>
<dbReference type="PANTHER" id="PTHR45739">
    <property type="entry name" value="MATRIX PROTEIN, PUTATIVE-RELATED"/>
    <property type="match status" value="1"/>
</dbReference>
<reference evidence="5" key="2">
    <citation type="submission" date="2020-11" db="EMBL/GenBank/DDBJ databases">
        <authorList>
            <person name="McCartney M.A."/>
            <person name="Auch B."/>
            <person name="Kono T."/>
            <person name="Mallez S."/>
            <person name="Becker A."/>
            <person name="Gohl D.M."/>
            <person name="Silverstein K.A.T."/>
            <person name="Koren S."/>
            <person name="Bechman K.B."/>
            <person name="Herman A."/>
            <person name="Abrahante J.E."/>
            <person name="Garbe J."/>
        </authorList>
    </citation>
    <scope>NUCLEOTIDE SEQUENCE</scope>
    <source>
        <strain evidence="5">Duluth1</strain>
        <tissue evidence="5">Whole animal</tissue>
    </source>
</reference>